<comment type="caution">
    <text evidence="1">The sequence shown here is derived from an EMBL/GenBank/DDBJ whole genome shotgun (WGS) entry which is preliminary data.</text>
</comment>
<evidence type="ECO:0000313" key="2">
    <source>
        <dbReference type="Proteomes" id="UP001489719"/>
    </source>
</evidence>
<name>A0ACC3TH87_9ASCO</name>
<sequence>MYKVYAGASRGLADTFAVRFQAFFNDSSKAGIIIDGLEIERSHYPTLPYICQEGLGILTFDDIDTSCGGGDIAAPATYRDFRLHYVTYPYEEPSPWKVTAASLYLANSSEALVAAGSRNILYGTTGTNGPTQEPEPNLGYYSLFLDEIQSLKPAGDFDFDLVNLRLGLDEIETVPRTDAFSFVMQGFDKCGNQVAQMTRYYLPFPGTGGCVTEFSAGMLAESNFVGLREVKFLVNAVSTDTDPFITYSLPFWIDDVMFRLSDLKDSCPK</sequence>
<gene>
    <name evidence="1" type="ORF">V1517DRAFT_206659</name>
</gene>
<organism evidence="1 2">
    <name type="scientific">Lipomyces orientalis</name>
    <dbReference type="NCBI Taxonomy" id="1233043"/>
    <lineage>
        <taxon>Eukaryota</taxon>
        <taxon>Fungi</taxon>
        <taxon>Dikarya</taxon>
        <taxon>Ascomycota</taxon>
        <taxon>Saccharomycotina</taxon>
        <taxon>Lipomycetes</taxon>
        <taxon>Lipomycetales</taxon>
        <taxon>Lipomycetaceae</taxon>
        <taxon>Lipomyces</taxon>
    </lineage>
</organism>
<reference evidence="2" key="1">
    <citation type="journal article" date="2024" name="Front. Bioeng. Biotechnol.">
        <title>Genome-scale model development and genomic sequencing of the oleaginous clade Lipomyces.</title>
        <authorList>
            <person name="Czajka J.J."/>
            <person name="Han Y."/>
            <person name="Kim J."/>
            <person name="Mondo S.J."/>
            <person name="Hofstad B.A."/>
            <person name="Robles A."/>
            <person name="Haridas S."/>
            <person name="Riley R."/>
            <person name="LaButti K."/>
            <person name="Pangilinan J."/>
            <person name="Andreopoulos W."/>
            <person name="Lipzen A."/>
            <person name="Yan J."/>
            <person name="Wang M."/>
            <person name="Ng V."/>
            <person name="Grigoriev I.V."/>
            <person name="Spatafora J.W."/>
            <person name="Magnuson J.K."/>
            <person name="Baker S.E."/>
            <person name="Pomraning K.R."/>
        </authorList>
    </citation>
    <scope>NUCLEOTIDE SEQUENCE [LARGE SCALE GENOMIC DNA]</scope>
    <source>
        <strain evidence="2">CBS 10300</strain>
    </source>
</reference>
<dbReference type="EMBL" id="MU970125">
    <property type="protein sequence ID" value="KAK9320539.1"/>
    <property type="molecule type" value="Genomic_DNA"/>
</dbReference>
<protein>
    <submittedName>
        <fullName evidence="1">Uncharacterized protein</fullName>
    </submittedName>
</protein>
<dbReference type="Proteomes" id="UP001489719">
    <property type="component" value="Unassembled WGS sequence"/>
</dbReference>
<accession>A0ACC3TH87</accession>
<proteinExistence type="predicted"/>
<keyword evidence="2" id="KW-1185">Reference proteome</keyword>
<evidence type="ECO:0000313" key="1">
    <source>
        <dbReference type="EMBL" id="KAK9320539.1"/>
    </source>
</evidence>